<proteinExistence type="predicted"/>
<dbReference type="EMBL" id="JACCBA010000001">
    <property type="protein sequence ID" value="NYD50729.1"/>
    <property type="molecule type" value="Genomic_DNA"/>
</dbReference>
<evidence type="ECO:0000313" key="1">
    <source>
        <dbReference type="EMBL" id="NYD50729.1"/>
    </source>
</evidence>
<accession>A0A7Y9EN32</accession>
<reference evidence="1 2" key="1">
    <citation type="submission" date="2020-07" db="EMBL/GenBank/DDBJ databases">
        <title>Sequencing the genomes of 1000 actinobacteria strains.</title>
        <authorList>
            <person name="Klenk H.-P."/>
        </authorList>
    </citation>
    <scope>NUCLEOTIDE SEQUENCE [LARGE SCALE GENOMIC DNA]</scope>
    <source>
        <strain evidence="1 2">DSM 40398</strain>
    </source>
</reference>
<evidence type="ECO:0000313" key="2">
    <source>
        <dbReference type="Proteomes" id="UP000529783"/>
    </source>
</evidence>
<gene>
    <name evidence="1" type="ORF">BJY14_006712</name>
</gene>
<dbReference type="Proteomes" id="UP000529783">
    <property type="component" value="Unassembled WGS sequence"/>
</dbReference>
<dbReference type="AlphaFoldDB" id="A0A7Y9EN32"/>
<protein>
    <submittedName>
        <fullName evidence="1">Uncharacterized protein</fullName>
    </submittedName>
</protein>
<sequence>MLDNLRKLDGSAASSVCLLTDTPAEDVERLGGISESI</sequence>
<comment type="caution">
    <text evidence="1">The sequence shown here is derived from an EMBL/GenBank/DDBJ whole genome shotgun (WGS) entry which is preliminary data.</text>
</comment>
<organism evidence="1 2">
    <name type="scientific">Actinomadura luteofluorescens</name>
    <dbReference type="NCBI Taxonomy" id="46163"/>
    <lineage>
        <taxon>Bacteria</taxon>
        <taxon>Bacillati</taxon>
        <taxon>Actinomycetota</taxon>
        <taxon>Actinomycetes</taxon>
        <taxon>Streptosporangiales</taxon>
        <taxon>Thermomonosporaceae</taxon>
        <taxon>Actinomadura</taxon>
    </lineage>
</organism>
<keyword evidence="2" id="KW-1185">Reference proteome</keyword>
<name>A0A7Y9EN32_9ACTN</name>